<dbReference type="RefSeq" id="WP_210579251.1">
    <property type="nucleotide sequence ID" value="NZ_LK995479.1"/>
</dbReference>
<accession>A0A1L7R9U1</accession>
<evidence type="ECO:0000313" key="2">
    <source>
        <dbReference type="EMBL" id="CED90607.1"/>
    </source>
</evidence>
<dbReference type="EMBL" id="LK995479">
    <property type="protein sequence ID" value="CED90607.1"/>
    <property type="molecule type" value="Genomic_DNA"/>
</dbReference>
<feature type="transmembrane region" description="Helical" evidence="1">
    <location>
        <begin position="21"/>
        <end position="46"/>
    </location>
</feature>
<protein>
    <submittedName>
        <fullName evidence="2">Uncharacterized protein</fullName>
    </submittedName>
</protein>
<gene>
    <name evidence="2" type="ORF">AAM4_0775</name>
</gene>
<sequence>MTDLQPPEPTSQGPAYVVGRIIGYLILTGLGALLLSALAALTIVIWRAVL</sequence>
<proteinExistence type="predicted"/>
<name>A0A1L7R9U1_9ACTO</name>
<reference evidence="2" key="1">
    <citation type="submission" date="2014-07" db="EMBL/GenBank/DDBJ databases">
        <authorList>
            <person name="Zhang J.E."/>
            <person name="Yang H."/>
            <person name="Guo J."/>
            <person name="Deng Z."/>
            <person name="Luo H."/>
            <person name="Luo M."/>
            <person name="Zhao B."/>
        </authorList>
    </citation>
    <scope>NUCLEOTIDE SEQUENCE</scope>
    <source>
        <strain evidence="2">AM4</strain>
    </source>
</reference>
<organism evidence="2">
    <name type="scientific">Actinomyces succiniciruminis</name>
    <dbReference type="NCBI Taxonomy" id="1522002"/>
    <lineage>
        <taxon>Bacteria</taxon>
        <taxon>Bacillati</taxon>
        <taxon>Actinomycetota</taxon>
        <taxon>Actinomycetes</taxon>
        <taxon>Actinomycetales</taxon>
        <taxon>Actinomycetaceae</taxon>
        <taxon>Actinomyces</taxon>
    </lineage>
</organism>
<evidence type="ECO:0000256" key="1">
    <source>
        <dbReference type="SAM" id="Phobius"/>
    </source>
</evidence>
<keyword evidence="1" id="KW-0472">Membrane</keyword>
<dbReference type="AlphaFoldDB" id="A0A1L7R9U1"/>
<keyword evidence="1" id="KW-1133">Transmembrane helix</keyword>
<keyword evidence="1" id="KW-0812">Transmembrane</keyword>